<evidence type="ECO:0000313" key="3">
    <source>
        <dbReference type="Proteomes" id="UP000673691"/>
    </source>
</evidence>
<protein>
    <submittedName>
        <fullName evidence="2">Uncharacterized protein</fullName>
    </submittedName>
</protein>
<feature type="signal peptide" evidence="1">
    <location>
        <begin position="1"/>
        <end position="20"/>
    </location>
</feature>
<name>A0A8H7ZQ88_9FUNG</name>
<gene>
    <name evidence="2" type="ORF">BJ554DRAFT_2567</name>
</gene>
<sequence>MKLAASLLALVAAAPALVSAAPSRDCVHHSATPGPAGSDDGLGIWRNVLADALQDHINLAKQTVDFIANNFDNPPSLDVDKMKTSAILGIPDSSENYFHDKDFDYAEIRDLLLSESPSDEDIIRKGILEFKTANFNIAPNGNRLHVLSEGNPFRAERLWKFYSGVWSFLNPRPAEWSSPPVPDILRSVDGDRPNLRALLTNDAVRDFLAFVADELSRAARENFGARNSADDVYDWVSRVHLLDRAISGIHLYDDDPLIYHGDLLIDLLEFVISEPDAGPSEKPDPETLRRVTQVIIGNAAKAVKAVCSL</sequence>
<dbReference type="Proteomes" id="UP000673691">
    <property type="component" value="Unassembled WGS sequence"/>
</dbReference>
<organism evidence="2 3">
    <name type="scientific">Olpidium bornovanus</name>
    <dbReference type="NCBI Taxonomy" id="278681"/>
    <lineage>
        <taxon>Eukaryota</taxon>
        <taxon>Fungi</taxon>
        <taxon>Fungi incertae sedis</taxon>
        <taxon>Olpidiomycota</taxon>
        <taxon>Olpidiomycotina</taxon>
        <taxon>Olpidiomycetes</taxon>
        <taxon>Olpidiales</taxon>
        <taxon>Olpidiaceae</taxon>
        <taxon>Olpidium</taxon>
    </lineage>
</organism>
<proteinExistence type="predicted"/>
<accession>A0A8H7ZQ88</accession>
<dbReference type="EMBL" id="JAEFCI010010107">
    <property type="protein sequence ID" value="KAG5457424.1"/>
    <property type="molecule type" value="Genomic_DNA"/>
</dbReference>
<evidence type="ECO:0000256" key="1">
    <source>
        <dbReference type="SAM" id="SignalP"/>
    </source>
</evidence>
<dbReference type="AlphaFoldDB" id="A0A8H7ZQ88"/>
<keyword evidence="3" id="KW-1185">Reference proteome</keyword>
<reference evidence="2 3" key="1">
    <citation type="journal article" name="Sci. Rep.">
        <title>Genome-scale phylogenetic analyses confirm Olpidium as the closest living zoosporic fungus to the non-flagellated, terrestrial fungi.</title>
        <authorList>
            <person name="Chang Y."/>
            <person name="Rochon D."/>
            <person name="Sekimoto S."/>
            <person name="Wang Y."/>
            <person name="Chovatia M."/>
            <person name="Sandor L."/>
            <person name="Salamov A."/>
            <person name="Grigoriev I.V."/>
            <person name="Stajich J.E."/>
            <person name="Spatafora J.W."/>
        </authorList>
    </citation>
    <scope>NUCLEOTIDE SEQUENCE [LARGE SCALE GENOMIC DNA]</scope>
    <source>
        <strain evidence="2">S191</strain>
    </source>
</reference>
<evidence type="ECO:0000313" key="2">
    <source>
        <dbReference type="EMBL" id="KAG5457424.1"/>
    </source>
</evidence>
<comment type="caution">
    <text evidence="2">The sequence shown here is derived from an EMBL/GenBank/DDBJ whole genome shotgun (WGS) entry which is preliminary data.</text>
</comment>
<keyword evidence="1" id="KW-0732">Signal</keyword>
<feature type="chain" id="PRO_5034661701" evidence="1">
    <location>
        <begin position="21"/>
        <end position="309"/>
    </location>
</feature>